<protein>
    <submittedName>
        <fullName evidence="1">Uncharacterized protein</fullName>
    </submittedName>
</protein>
<reference evidence="1 2" key="1">
    <citation type="submission" date="2019-03" db="EMBL/GenBank/DDBJ databases">
        <title>Systems level insights into methane cycling in arid and semi-arid ecosystems.</title>
        <authorList>
            <person name="Kalyuzhnaya M."/>
        </authorList>
    </citation>
    <scope>NUCLEOTIDE SEQUENCE [LARGE SCALE GENOMIC DNA]</scope>
    <source>
        <strain evidence="1 2">S-1</strain>
    </source>
</reference>
<evidence type="ECO:0000313" key="2">
    <source>
        <dbReference type="Proteomes" id="UP000295649"/>
    </source>
</evidence>
<accession>A0ABY2CMW2</accession>
<dbReference type="Proteomes" id="UP000295649">
    <property type="component" value="Unassembled WGS sequence"/>
</dbReference>
<proteinExistence type="predicted"/>
<name>A0ABY2CMW2_METMH</name>
<comment type="caution">
    <text evidence="1">The sequence shown here is derived from an EMBL/GenBank/DDBJ whole genome shotgun (WGS) entry which is preliminary data.</text>
</comment>
<organism evidence="1 2">
    <name type="scientific">Methylomonas methanica</name>
    <dbReference type="NCBI Taxonomy" id="421"/>
    <lineage>
        <taxon>Bacteria</taxon>
        <taxon>Pseudomonadati</taxon>
        <taxon>Pseudomonadota</taxon>
        <taxon>Gammaproteobacteria</taxon>
        <taxon>Methylococcales</taxon>
        <taxon>Methylococcaceae</taxon>
        <taxon>Methylomonas</taxon>
    </lineage>
</organism>
<sequence length="60" mass="6676">MKPPQGPGDKDFQGCITVCVYYFEAALQQPHNIRAKLLAIQQAETHSSPSFLTICGLKQR</sequence>
<dbReference type="EMBL" id="SMCN01000007">
    <property type="protein sequence ID" value="TCV84444.1"/>
    <property type="molecule type" value="Genomic_DNA"/>
</dbReference>
<gene>
    <name evidence="1" type="ORF">EDE11_107103</name>
</gene>
<evidence type="ECO:0000313" key="1">
    <source>
        <dbReference type="EMBL" id="TCV84444.1"/>
    </source>
</evidence>
<keyword evidence="2" id="KW-1185">Reference proteome</keyword>